<accession>A0A0C5VR16</accession>
<dbReference type="KEGG" id="gsn:YC6258_05040"/>
<gene>
    <name evidence="1" type="ORF">YC6258_05040</name>
</gene>
<proteinExistence type="predicted"/>
<organism evidence="1 2">
    <name type="scientific">Gynuella sunshinyii YC6258</name>
    <dbReference type="NCBI Taxonomy" id="1445510"/>
    <lineage>
        <taxon>Bacteria</taxon>
        <taxon>Pseudomonadati</taxon>
        <taxon>Pseudomonadota</taxon>
        <taxon>Gammaproteobacteria</taxon>
        <taxon>Oceanospirillales</taxon>
        <taxon>Saccharospirillaceae</taxon>
        <taxon>Gynuella</taxon>
    </lineage>
</organism>
<keyword evidence="2" id="KW-1185">Reference proteome</keyword>
<reference evidence="1 2" key="1">
    <citation type="submission" date="2014-01" db="EMBL/GenBank/DDBJ databases">
        <title>Full genme sequencing of cellulolytic bacterium Gynuella sunshinyii YC6258T gen. nov., sp. nov.</title>
        <authorList>
            <person name="Khan H."/>
            <person name="Chung E.J."/>
            <person name="Chung Y.R."/>
        </authorList>
    </citation>
    <scope>NUCLEOTIDE SEQUENCE [LARGE SCALE GENOMIC DNA]</scope>
    <source>
        <strain evidence="1 2">YC6258</strain>
    </source>
</reference>
<evidence type="ECO:0000313" key="1">
    <source>
        <dbReference type="EMBL" id="AJQ97072.1"/>
    </source>
</evidence>
<dbReference type="HOGENOM" id="CLU_2806452_0_0_6"/>
<name>A0A0C5VR16_9GAMM</name>
<protein>
    <submittedName>
        <fullName evidence="1">Uncharacterized protein</fullName>
    </submittedName>
</protein>
<sequence length="67" mass="8061">MYDRLTARFVVLAGVTFNSYLSDQRRLPCTLRCRFDSHHTQEITIPWFTQYSTQSGYRDGFYWQESL</sequence>
<dbReference type="STRING" id="1445510.YC6258_05040"/>
<dbReference type="AlphaFoldDB" id="A0A0C5VR16"/>
<evidence type="ECO:0000313" key="2">
    <source>
        <dbReference type="Proteomes" id="UP000032266"/>
    </source>
</evidence>
<dbReference type="Proteomes" id="UP000032266">
    <property type="component" value="Chromosome"/>
</dbReference>
<dbReference type="EMBL" id="CP007142">
    <property type="protein sequence ID" value="AJQ97072.1"/>
    <property type="molecule type" value="Genomic_DNA"/>
</dbReference>